<keyword evidence="5 9" id="KW-0653">Protein transport</keyword>
<dbReference type="PANTHER" id="PTHR42982:SF8">
    <property type="entry name" value="SEC-INDEPENDENT PROTEIN TRANSLOCASE PROTEIN TATA"/>
    <property type="match status" value="1"/>
</dbReference>
<evidence type="ECO:0000313" key="10">
    <source>
        <dbReference type="EMBL" id="RBO88328.1"/>
    </source>
</evidence>
<dbReference type="InterPro" id="IPR003369">
    <property type="entry name" value="TatA/B/E"/>
</dbReference>
<comment type="subcellular location">
    <subcellularLocation>
        <location evidence="1 9">Cell membrane</location>
        <topology evidence="1 9">Single-pass membrane protein</topology>
    </subcellularLocation>
</comment>
<evidence type="ECO:0000256" key="4">
    <source>
        <dbReference type="ARBA" id="ARBA00022692"/>
    </source>
</evidence>
<comment type="function">
    <text evidence="9">Part of the twin-arginine translocation (Tat) system that transports large folded proteins containing a characteristic twin-arginine motif in their signal peptide across membranes. TatA could form the protein-conducting channel of the Tat system.</text>
</comment>
<keyword evidence="4 9" id="KW-0812">Transmembrane</keyword>
<gene>
    <name evidence="9" type="primary">tatA</name>
    <name evidence="10" type="ORF">DFR74_10996</name>
</gene>
<comment type="similarity">
    <text evidence="9">Belongs to the TatA/E family.</text>
</comment>
<keyword evidence="8 9" id="KW-0472">Membrane</keyword>
<protein>
    <recommendedName>
        <fullName evidence="9">Sec-independent protein translocase protein TatA</fullName>
    </recommendedName>
</protein>
<dbReference type="PANTHER" id="PTHR42982">
    <property type="entry name" value="SEC-INDEPENDENT PROTEIN TRANSLOCASE PROTEIN TATA"/>
    <property type="match status" value="1"/>
</dbReference>
<comment type="caution">
    <text evidence="10">The sequence shown here is derived from an EMBL/GenBank/DDBJ whole genome shotgun (WGS) entry which is preliminary data.</text>
</comment>
<evidence type="ECO:0000256" key="6">
    <source>
        <dbReference type="ARBA" id="ARBA00022989"/>
    </source>
</evidence>
<dbReference type="AlphaFoldDB" id="A0A366DGE5"/>
<evidence type="ECO:0000256" key="5">
    <source>
        <dbReference type="ARBA" id="ARBA00022927"/>
    </source>
</evidence>
<dbReference type="STRING" id="1210090.GCA_001613185_05102"/>
<evidence type="ECO:0000256" key="2">
    <source>
        <dbReference type="ARBA" id="ARBA00022448"/>
    </source>
</evidence>
<dbReference type="GO" id="GO:0043953">
    <property type="term" value="P:protein transport by the Tat complex"/>
    <property type="evidence" value="ECO:0007669"/>
    <property type="project" value="UniProtKB-UniRule"/>
</dbReference>
<dbReference type="OrthoDB" id="5245163at2"/>
<dbReference type="GO" id="GO:0008320">
    <property type="term" value="F:protein transmembrane transporter activity"/>
    <property type="evidence" value="ECO:0007669"/>
    <property type="project" value="UniProtKB-UniRule"/>
</dbReference>
<name>A0A366DGE5_9NOCA</name>
<evidence type="ECO:0000256" key="8">
    <source>
        <dbReference type="ARBA" id="ARBA00023136"/>
    </source>
</evidence>
<dbReference type="GO" id="GO:0033281">
    <property type="term" value="C:TAT protein transport complex"/>
    <property type="evidence" value="ECO:0007669"/>
    <property type="project" value="UniProtKB-UniRule"/>
</dbReference>
<sequence length="58" mass="6267">MGALSPTHWLIVAGALVLLFGANRLPQLARGLGQSLRILRSEVRENDTEVGGEIASRR</sequence>
<dbReference type="RefSeq" id="WP_067511935.1">
    <property type="nucleotide sequence ID" value="NZ_CP107943.1"/>
</dbReference>
<keyword evidence="11" id="KW-1185">Reference proteome</keyword>
<evidence type="ECO:0000256" key="3">
    <source>
        <dbReference type="ARBA" id="ARBA00022475"/>
    </source>
</evidence>
<dbReference type="Proteomes" id="UP000252586">
    <property type="component" value="Unassembled WGS sequence"/>
</dbReference>
<proteinExistence type="inferred from homology"/>
<dbReference type="HAMAP" id="MF_00236">
    <property type="entry name" value="TatA_E"/>
    <property type="match status" value="1"/>
</dbReference>
<reference evidence="10 11" key="1">
    <citation type="submission" date="2018-06" db="EMBL/GenBank/DDBJ databases">
        <title>Genomic Encyclopedia of Type Strains, Phase IV (KMG-IV): sequencing the most valuable type-strain genomes for metagenomic binning, comparative biology and taxonomic classification.</title>
        <authorList>
            <person name="Goeker M."/>
        </authorList>
    </citation>
    <scope>NUCLEOTIDE SEQUENCE [LARGE SCALE GENOMIC DNA]</scope>
    <source>
        <strain evidence="10 11">DSM 44599</strain>
    </source>
</reference>
<evidence type="ECO:0000256" key="7">
    <source>
        <dbReference type="ARBA" id="ARBA00023010"/>
    </source>
</evidence>
<keyword evidence="6 9" id="KW-1133">Transmembrane helix</keyword>
<accession>A0A366DGE5</accession>
<keyword evidence="2 9" id="KW-0813">Transport</keyword>
<organism evidence="10 11">
    <name type="scientific">Nocardia puris</name>
    <dbReference type="NCBI Taxonomy" id="208602"/>
    <lineage>
        <taxon>Bacteria</taxon>
        <taxon>Bacillati</taxon>
        <taxon>Actinomycetota</taxon>
        <taxon>Actinomycetes</taxon>
        <taxon>Mycobacteriales</taxon>
        <taxon>Nocardiaceae</taxon>
        <taxon>Nocardia</taxon>
    </lineage>
</organism>
<dbReference type="Gene3D" id="1.20.5.3310">
    <property type="match status" value="1"/>
</dbReference>
<dbReference type="Pfam" id="PF02416">
    <property type="entry name" value="TatA_B_E"/>
    <property type="match status" value="1"/>
</dbReference>
<comment type="subunit">
    <text evidence="9">The Tat system comprises two distinct complexes: a TatABC complex, containing multiple copies of TatA, TatB and TatC subunits, and a separate TatA complex, containing only TatA subunits. Substrates initially bind to the TatABC complex, which probably triggers association of the separate TatA complex to form the active translocon.</text>
</comment>
<evidence type="ECO:0000313" key="11">
    <source>
        <dbReference type="Proteomes" id="UP000252586"/>
    </source>
</evidence>
<dbReference type="EMBL" id="QNRE01000009">
    <property type="protein sequence ID" value="RBO88328.1"/>
    <property type="molecule type" value="Genomic_DNA"/>
</dbReference>
<keyword evidence="7 9" id="KW-0811">Translocation</keyword>
<evidence type="ECO:0000256" key="9">
    <source>
        <dbReference type="HAMAP-Rule" id="MF_00236"/>
    </source>
</evidence>
<dbReference type="InterPro" id="IPR006312">
    <property type="entry name" value="TatA/E"/>
</dbReference>
<evidence type="ECO:0000256" key="1">
    <source>
        <dbReference type="ARBA" id="ARBA00004162"/>
    </source>
</evidence>
<keyword evidence="3 9" id="KW-1003">Cell membrane</keyword>